<dbReference type="Gene3D" id="3.90.1150.10">
    <property type="entry name" value="Aspartate Aminotransferase, domain 1"/>
    <property type="match status" value="1"/>
</dbReference>
<dbReference type="PANTHER" id="PTHR43643">
    <property type="entry name" value="HISTIDINOL-PHOSPHATE AMINOTRANSFERASE 2"/>
    <property type="match status" value="1"/>
</dbReference>
<comment type="similarity">
    <text evidence="2">Belongs to the class-II pyridoxal-phosphate-dependent aminotransferase family. Histidinol-phosphate aminotransferase subfamily.</text>
</comment>
<dbReference type="GO" id="GO:0000105">
    <property type="term" value="P:L-histidine biosynthetic process"/>
    <property type="evidence" value="ECO:0007669"/>
    <property type="project" value="UniProtKB-KW"/>
</dbReference>
<reference evidence="11" key="1">
    <citation type="submission" date="2020-08" db="EMBL/GenBank/DDBJ databases">
        <title>Genome public.</title>
        <authorList>
            <person name="Liu C."/>
            <person name="Sun Q."/>
        </authorList>
    </citation>
    <scope>NUCLEOTIDE SEQUENCE</scope>
    <source>
        <strain evidence="11">NSJ-15</strain>
    </source>
</reference>
<feature type="domain" description="Aminotransferase class I/classII large" evidence="10">
    <location>
        <begin position="24"/>
        <end position="340"/>
    </location>
</feature>
<dbReference type="InterPro" id="IPR015422">
    <property type="entry name" value="PyrdxlP-dep_Trfase_small"/>
</dbReference>
<evidence type="ECO:0000256" key="7">
    <source>
        <dbReference type="ARBA" id="ARBA00022898"/>
    </source>
</evidence>
<dbReference type="GO" id="GO:0004400">
    <property type="term" value="F:histidinol-phosphate transaminase activity"/>
    <property type="evidence" value="ECO:0007669"/>
    <property type="project" value="UniProtKB-EC"/>
</dbReference>
<evidence type="ECO:0000256" key="3">
    <source>
        <dbReference type="ARBA" id="ARBA00012748"/>
    </source>
</evidence>
<evidence type="ECO:0000256" key="8">
    <source>
        <dbReference type="ARBA" id="ARBA00023102"/>
    </source>
</evidence>
<evidence type="ECO:0000256" key="2">
    <source>
        <dbReference type="ARBA" id="ARBA00007970"/>
    </source>
</evidence>
<dbReference type="InterPro" id="IPR050106">
    <property type="entry name" value="HistidinolP_aminotransfase"/>
</dbReference>
<keyword evidence="4 11" id="KW-0032">Aminotransferase</keyword>
<dbReference type="GO" id="GO:0030170">
    <property type="term" value="F:pyridoxal phosphate binding"/>
    <property type="evidence" value="ECO:0007669"/>
    <property type="project" value="InterPro"/>
</dbReference>
<keyword evidence="12" id="KW-1185">Reference proteome</keyword>
<dbReference type="InterPro" id="IPR004839">
    <property type="entry name" value="Aminotransferase_I/II_large"/>
</dbReference>
<dbReference type="RefSeq" id="WP_187536257.1">
    <property type="nucleotide sequence ID" value="NZ_JACRTL010000001.1"/>
</dbReference>
<dbReference type="Proteomes" id="UP000632659">
    <property type="component" value="Unassembled WGS sequence"/>
</dbReference>
<sequence length="353" mass="39584">MKYDLPQNIKDLTAYEPITGNFKIRLDANESYVPLESLQLQAFADALQEIEFNRYPDSGANRLCEAFATYYGVNRDLVTAFNGSDELLSILISAFLGKNGKLAVFEQDFSMYRLYAQIYCADLEVLPKEDDLSISVDRTIGLLREKGVTMLLFSNPCNPTSLGLSQQDVLRLVTETEALIIVDEAYMDFWDQSLLKSVGKYDNLMILSTCSKAVGLASLRLGFAVAPAKITQALRAVKSPYNVNTLSQVFGQLVLESAEYLKEAAAEIIENRKWLQAQLQELLAYDEIEDVYPSCTNFVFLKVKGSKQIYQALLERSIAVREMSPYLRITAGSGHENRALIRELTDILKGEAK</sequence>
<comment type="caution">
    <text evidence="11">The sequence shown here is derived from an EMBL/GenBank/DDBJ whole genome shotgun (WGS) entry which is preliminary data.</text>
</comment>
<dbReference type="SUPFAM" id="SSF53383">
    <property type="entry name" value="PLP-dependent transferases"/>
    <property type="match status" value="1"/>
</dbReference>
<gene>
    <name evidence="11" type="ORF">H8702_03835</name>
</gene>
<dbReference type="InterPro" id="IPR015421">
    <property type="entry name" value="PyrdxlP-dep_Trfase_major"/>
</dbReference>
<dbReference type="Pfam" id="PF00155">
    <property type="entry name" value="Aminotran_1_2"/>
    <property type="match status" value="1"/>
</dbReference>
<evidence type="ECO:0000256" key="4">
    <source>
        <dbReference type="ARBA" id="ARBA00022576"/>
    </source>
</evidence>
<comment type="pathway">
    <text evidence="1">Amino-acid biosynthesis; L-histidine biosynthesis; L-histidine from 5-phospho-alpha-D-ribose 1-diphosphate: step 7/9.</text>
</comment>
<evidence type="ECO:0000313" key="11">
    <source>
        <dbReference type="EMBL" id="MBC8610255.1"/>
    </source>
</evidence>
<dbReference type="AlphaFoldDB" id="A0A8J6TWU9"/>
<organism evidence="11 12">
    <name type="scientific">Massiliimalia timonensis</name>
    <dbReference type="NCBI Taxonomy" id="1987501"/>
    <lineage>
        <taxon>Bacteria</taxon>
        <taxon>Bacillati</taxon>
        <taxon>Bacillota</taxon>
        <taxon>Clostridia</taxon>
        <taxon>Eubacteriales</taxon>
        <taxon>Oscillospiraceae</taxon>
        <taxon>Massiliimalia</taxon>
    </lineage>
</organism>
<evidence type="ECO:0000256" key="9">
    <source>
        <dbReference type="ARBA" id="ARBA00047481"/>
    </source>
</evidence>
<proteinExistence type="inferred from homology"/>
<dbReference type="PANTHER" id="PTHR43643:SF6">
    <property type="entry name" value="HISTIDINOL-PHOSPHATE AMINOTRANSFERASE"/>
    <property type="match status" value="1"/>
</dbReference>
<dbReference type="EC" id="2.6.1.9" evidence="3"/>
<accession>A0A8J6TWU9</accession>
<keyword evidence="6" id="KW-0808">Transferase</keyword>
<dbReference type="EMBL" id="JACRTL010000001">
    <property type="protein sequence ID" value="MBC8610255.1"/>
    <property type="molecule type" value="Genomic_DNA"/>
</dbReference>
<evidence type="ECO:0000256" key="6">
    <source>
        <dbReference type="ARBA" id="ARBA00022679"/>
    </source>
</evidence>
<keyword evidence="7" id="KW-0663">Pyridoxal phosphate</keyword>
<evidence type="ECO:0000256" key="1">
    <source>
        <dbReference type="ARBA" id="ARBA00005011"/>
    </source>
</evidence>
<evidence type="ECO:0000256" key="5">
    <source>
        <dbReference type="ARBA" id="ARBA00022605"/>
    </source>
</evidence>
<dbReference type="Gene3D" id="3.40.640.10">
    <property type="entry name" value="Type I PLP-dependent aspartate aminotransferase-like (Major domain)"/>
    <property type="match status" value="1"/>
</dbReference>
<evidence type="ECO:0000313" key="12">
    <source>
        <dbReference type="Proteomes" id="UP000632659"/>
    </source>
</evidence>
<protein>
    <recommendedName>
        <fullName evidence="3">histidinol-phosphate transaminase</fullName>
        <ecNumber evidence="3">2.6.1.9</ecNumber>
    </recommendedName>
</protein>
<keyword evidence="5" id="KW-0028">Amino-acid biosynthesis</keyword>
<dbReference type="InterPro" id="IPR015424">
    <property type="entry name" value="PyrdxlP-dep_Trfase"/>
</dbReference>
<comment type="catalytic activity">
    <reaction evidence="9">
        <text>L-histidinol phosphate + 2-oxoglutarate = 3-(imidazol-4-yl)-2-oxopropyl phosphate + L-glutamate</text>
        <dbReference type="Rhea" id="RHEA:23744"/>
        <dbReference type="ChEBI" id="CHEBI:16810"/>
        <dbReference type="ChEBI" id="CHEBI:29985"/>
        <dbReference type="ChEBI" id="CHEBI:57766"/>
        <dbReference type="ChEBI" id="CHEBI:57980"/>
        <dbReference type="EC" id="2.6.1.9"/>
    </reaction>
</comment>
<evidence type="ECO:0000259" key="10">
    <source>
        <dbReference type="Pfam" id="PF00155"/>
    </source>
</evidence>
<keyword evidence="8" id="KW-0368">Histidine biosynthesis</keyword>
<dbReference type="CDD" id="cd00609">
    <property type="entry name" value="AAT_like"/>
    <property type="match status" value="1"/>
</dbReference>
<name>A0A8J6TWU9_9FIRM</name>